<feature type="domain" description="YoaR-like putative peptidoglycan binding" evidence="1">
    <location>
        <begin position="78"/>
        <end position="184"/>
    </location>
</feature>
<name>A0A2H0XD41_UNCKA</name>
<gene>
    <name evidence="2" type="ORF">COT49_03395</name>
</gene>
<evidence type="ECO:0000313" key="3">
    <source>
        <dbReference type="Proteomes" id="UP000230340"/>
    </source>
</evidence>
<dbReference type="InterPro" id="IPR022029">
    <property type="entry name" value="YoaR-like_PG-bd"/>
</dbReference>
<dbReference type="PANTHER" id="PTHR35788:SF1">
    <property type="entry name" value="EXPORTED PROTEIN"/>
    <property type="match status" value="1"/>
</dbReference>
<sequence length="578" mass="64068">MGKFRVVLSVLLALAAFFAASFFIYHIVYLKKIIPGVYMGKVSLGGKTQEQAISALQFLRANDPEIAIKENSTNQIHKIKASDIALYYDTEDILKTAVAVGRSGNFIRDSIIKISLIFKKTLVEPTFFYNPDLLKDQIENIKNKFNSPSHNAYFYILNNDIAIEKEQTGKKLDDGKLKSLILKSFLSLNFPVIDAPMENFNPQIGIADLTPLQGQARSIVFSNPVLTYNKLNFYLKPEDILRALTPKSNGLVKLDFDNAVLEKNLAKITNQIDTKIRGAVVLDPKGIILEFRPITPGRTADSKLLAVMLSKALLAKEIEKEPIQIPVKEIPLLDDPKSYGIRELLGEGKSKFSGSISSRIHNIALASDNIKGALVAPSDTFSFNKSVGDIDAEHGFTSAYIISKGRTVLGEGGGVCQVSTTLFRAVLNSGLAVVSRTAHAYRVGYYEQDSPPGFDATIYQPTVDFKFKNDTEKYILIDTEVDEKNLAMSFKIYGTSDGRKVQITVPEISSQTSPPETAYEQTDTLMVGEKKQVDWSAWGAVVKFGRTVTLDNKILSDDKFSSIYRPWRAVYLVGTKEP</sequence>
<evidence type="ECO:0000259" key="1">
    <source>
        <dbReference type="Pfam" id="PF12229"/>
    </source>
</evidence>
<dbReference type="EMBL" id="PEYT01000030">
    <property type="protein sequence ID" value="PIS22833.1"/>
    <property type="molecule type" value="Genomic_DNA"/>
</dbReference>
<dbReference type="AlphaFoldDB" id="A0A2H0XD41"/>
<comment type="caution">
    <text evidence="2">The sequence shown here is derived from an EMBL/GenBank/DDBJ whole genome shotgun (WGS) entry which is preliminary data.</text>
</comment>
<dbReference type="Pfam" id="PF04294">
    <property type="entry name" value="VanW"/>
    <property type="match status" value="1"/>
</dbReference>
<proteinExistence type="predicted"/>
<dbReference type="InterPro" id="IPR052913">
    <property type="entry name" value="Glycopeptide_resist_protein"/>
</dbReference>
<protein>
    <recommendedName>
        <fullName evidence="1">YoaR-like putative peptidoglycan binding domain-containing protein</fullName>
    </recommendedName>
</protein>
<dbReference type="Pfam" id="PF12229">
    <property type="entry name" value="PG_binding_4"/>
    <property type="match status" value="1"/>
</dbReference>
<reference evidence="3" key="1">
    <citation type="submission" date="2017-09" db="EMBL/GenBank/DDBJ databases">
        <title>Depth-based differentiation of microbial function through sediment-hosted aquifers and enrichment of novel symbionts in the deep terrestrial subsurface.</title>
        <authorList>
            <person name="Probst A.J."/>
            <person name="Ladd B."/>
            <person name="Jarett J.K."/>
            <person name="Geller-Mcgrath D.E."/>
            <person name="Sieber C.M.K."/>
            <person name="Emerson J.B."/>
            <person name="Anantharaman K."/>
            <person name="Thomas B.C."/>
            <person name="Malmstrom R."/>
            <person name="Stieglmeier M."/>
            <person name="Klingl A."/>
            <person name="Woyke T."/>
            <person name="Ryan C.M."/>
            <person name="Banfield J.F."/>
        </authorList>
    </citation>
    <scope>NUCLEOTIDE SEQUENCE [LARGE SCALE GENOMIC DNA]</scope>
</reference>
<evidence type="ECO:0000313" key="2">
    <source>
        <dbReference type="EMBL" id="PIS22833.1"/>
    </source>
</evidence>
<organism evidence="2 3">
    <name type="scientific">candidate division WWE3 bacterium CG08_land_8_20_14_0_20_40_13</name>
    <dbReference type="NCBI Taxonomy" id="1975084"/>
    <lineage>
        <taxon>Bacteria</taxon>
        <taxon>Katanobacteria</taxon>
    </lineage>
</organism>
<dbReference type="PANTHER" id="PTHR35788">
    <property type="entry name" value="EXPORTED PROTEIN-RELATED"/>
    <property type="match status" value="1"/>
</dbReference>
<accession>A0A2H0XD41</accession>
<dbReference type="Proteomes" id="UP000230340">
    <property type="component" value="Unassembled WGS sequence"/>
</dbReference>
<dbReference type="InterPro" id="IPR007391">
    <property type="entry name" value="Vancomycin_resist_VanW"/>
</dbReference>